<dbReference type="HOGENOM" id="CLU_125505_0_0_9"/>
<dbReference type="Pfam" id="PF20020">
    <property type="entry name" value="DUF6431"/>
    <property type="match status" value="1"/>
</dbReference>
<feature type="domain" description="DUF6431" evidence="1">
    <location>
        <begin position="29"/>
        <end position="89"/>
    </location>
</feature>
<evidence type="ECO:0000259" key="1">
    <source>
        <dbReference type="Pfam" id="PF20020"/>
    </source>
</evidence>
<accession>Q3A974</accession>
<sequence length="174" mass="20565">MMIFYDFGLSVREYARRGKKNDFPDVDICPHCKGHIRLLRHGFYFRYAVTNNNVFSIPICRLRCPSCGKTVSIIPSFLLPYFQHTVATILIKLKHYFLYRKVIGYRQLLEFFNQRFRKNLTRIEMFFRDVGFRGVFPFNPKEKAIKLVEMLLALGKTPLLKRGIGHFPLNFMAS</sequence>
<dbReference type="AlphaFoldDB" id="Q3A974"/>
<dbReference type="InParanoid" id="Q3A974"/>
<reference evidence="2 3" key="1">
    <citation type="journal article" date="2005" name="PLoS Genet.">
        <title>Life in hot carbon monoxide: the complete genome sequence of Carboxydothermus hydrogenoformans Z-2901.</title>
        <authorList>
            <person name="Wu M."/>
            <person name="Ren Q."/>
            <person name="Durkin A.S."/>
            <person name="Daugherty S.C."/>
            <person name="Brinkac L.M."/>
            <person name="Dodson R.J."/>
            <person name="Madupu R."/>
            <person name="Sullivan S.A."/>
            <person name="Kolonay J.F."/>
            <person name="Haft D.H."/>
            <person name="Nelson W.C."/>
            <person name="Tallon L.J."/>
            <person name="Jones K.M."/>
            <person name="Ulrich L.E."/>
            <person name="Gonzalez J.M."/>
            <person name="Zhulin I.B."/>
            <person name="Robb F.T."/>
            <person name="Eisen J.A."/>
        </authorList>
    </citation>
    <scope>NUCLEOTIDE SEQUENCE [LARGE SCALE GENOMIC DNA]</scope>
    <source>
        <strain evidence="3">ATCC BAA-161 / DSM 6008 / Z-2901</strain>
    </source>
</reference>
<organism evidence="2 3">
    <name type="scientific">Carboxydothermus hydrogenoformans (strain ATCC BAA-161 / DSM 6008 / Z-2901)</name>
    <dbReference type="NCBI Taxonomy" id="246194"/>
    <lineage>
        <taxon>Bacteria</taxon>
        <taxon>Bacillati</taxon>
        <taxon>Bacillota</taxon>
        <taxon>Clostridia</taxon>
        <taxon>Thermoanaerobacterales</taxon>
        <taxon>Thermoanaerobacteraceae</taxon>
        <taxon>Carboxydothermus</taxon>
    </lineage>
</organism>
<name>Q3A974_CARHZ</name>
<dbReference type="eggNOG" id="COG3677">
    <property type="taxonomic scope" value="Bacteria"/>
</dbReference>
<dbReference type="InterPro" id="IPR045536">
    <property type="entry name" value="DUF6431"/>
</dbReference>
<dbReference type="OrthoDB" id="2867419at2"/>
<protein>
    <recommendedName>
        <fullName evidence="1">DUF6431 domain-containing protein</fullName>
    </recommendedName>
</protein>
<evidence type="ECO:0000313" key="3">
    <source>
        <dbReference type="Proteomes" id="UP000002706"/>
    </source>
</evidence>
<dbReference type="EMBL" id="CP000141">
    <property type="protein sequence ID" value="ABB15947.1"/>
    <property type="molecule type" value="Genomic_DNA"/>
</dbReference>
<evidence type="ECO:0000313" key="2">
    <source>
        <dbReference type="EMBL" id="ABB15947.1"/>
    </source>
</evidence>
<dbReference type="Proteomes" id="UP000002706">
    <property type="component" value="Chromosome"/>
</dbReference>
<keyword evidence="3" id="KW-1185">Reference proteome</keyword>
<proteinExistence type="predicted"/>
<dbReference type="STRING" id="246194.CHY_2517"/>
<gene>
    <name evidence="2" type="ordered locus">CHY_2517</name>
</gene>
<dbReference type="KEGG" id="chy:CHY_2517"/>